<dbReference type="InterPro" id="IPR036291">
    <property type="entry name" value="NAD(P)-bd_dom_sf"/>
</dbReference>
<dbReference type="EMBL" id="KQ965819">
    <property type="protein sequence ID" value="KXS10674.1"/>
    <property type="molecule type" value="Genomic_DNA"/>
</dbReference>
<comment type="similarity">
    <text evidence="1">Belongs to the short-chain dehydrogenases/reductases (SDR) family.</text>
</comment>
<dbReference type="FunFam" id="3.40.50.720:FF:000084">
    <property type="entry name" value="Short-chain dehydrogenase reductase"/>
    <property type="match status" value="1"/>
</dbReference>
<dbReference type="CDD" id="cd05233">
    <property type="entry name" value="SDR_c"/>
    <property type="match status" value="1"/>
</dbReference>
<protein>
    <submittedName>
        <fullName evidence="4">NAD(P)-binding protein</fullName>
    </submittedName>
</protein>
<dbReference type="PROSITE" id="PS00061">
    <property type="entry name" value="ADH_SHORT"/>
    <property type="match status" value="1"/>
</dbReference>
<accession>A0A139A1Q9</accession>
<dbReference type="Proteomes" id="UP000070544">
    <property type="component" value="Unassembled WGS sequence"/>
</dbReference>
<keyword evidence="2" id="KW-0521">NADP</keyword>
<dbReference type="SUPFAM" id="SSF51735">
    <property type="entry name" value="NAD(P)-binding Rossmann-fold domains"/>
    <property type="match status" value="1"/>
</dbReference>
<dbReference type="PANTHER" id="PTHR42760:SF133">
    <property type="entry name" value="3-OXOACYL-[ACYL-CARRIER-PROTEIN] REDUCTASE"/>
    <property type="match status" value="1"/>
</dbReference>
<dbReference type="InterPro" id="IPR002347">
    <property type="entry name" value="SDR_fam"/>
</dbReference>
<evidence type="ECO:0000313" key="4">
    <source>
        <dbReference type="EMBL" id="KXS10674.1"/>
    </source>
</evidence>
<dbReference type="GO" id="GO:0048038">
    <property type="term" value="F:quinone binding"/>
    <property type="evidence" value="ECO:0007669"/>
    <property type="project" value="TreeGrafter"/>
</dbReference>
<dbReference type="STRING" id="1344416.A0A139A1Q9"/>
<reference evidence="4 5" key="1">
    <citation type="journal article" date="2015" name="Genome Biol. Evol.">
        <title>Phylogenomic analyses indicate that early fungi evolved digesting cell walls of algal ancestors of land plants.</title>
        <authorList>
            <person name="Chang Y."/>
            <person name="Wang S."/>
            <person name="Sekimoto S."/>
            <person name="Aerts A.L."/>
            <person name="Choi C."/>
            <person name="Clum A."/>
            <person name="LaButti K.M."/>
            <person name="Lindquist E.A."/>
            <person name="Yee Ngan C."/>
            <person name="Ohm R.A."/>
            <person name="Salamov A.A."/>
            <person name="Grigoriev I.V."/>
            <person name="Spatafora J.W."/>
            <person name="Berbee M.L."/>
        </authorList>
    </citation>
    <scope>NUCLEOTIDE SEQUENCE [LARGE SCALE GENOMIC DNA]</scope>
    <source>
        <strain evidence="4 5">JEL478</strain>
    </source>
</reference>
<name>A0A139A1Q9_GONPJ</name>
<dbReference type="GO" id="GO:0006633">
    <property type="term" value="P:fatty acid biosynthetic process"/>
    <property type="evidence" value="ECO:0007669"/>
    <property type="project" value="TreeGrafter"/>
</dbReference>
<keyword evidence="5" id="KW-1185">Reference proteome</keyword>
<dbReference type="GO" id="GO:0016616">
    <property type="term" value="F:oxidoreductase activity, acting on the CH-OH group of donors, NAD or NADP as acceptor"/>
    <property type="evidence" value="ECO:0007669"/>
    <property type="project" value="TreeGrafter"/>
</dbReference>
<dbReference type="OrthoDB" id="15140at2759"/>
<dbReference type="PANTHER" id="PTHR42760">
    <property type="entry name" value="SHORT-CHAIN DEHYDROGENASES/REDUCTASES FAMILY MEMBER"/>
    <property type="match status" value="1"/>
</dbReference>
<dbReference type="InterPro" id="IPR020904">
    <property type="entry name" value="Sc_DH/Rdtase_CS"/>
</dbReference>
<gene>
    <name evidence="4" type="ORF">M427DRAFT_139148</name>
</gene>
<dbReference type="Gene3D" id="3.40.50.720">
    <property type="entry name" value="NAD(P)-binding Rossmann-like Domain"/>
    <property type="match status" value="1"/>
</dbReference>
<dbReference type="PRINTS" id="PR00081">
    <property type="entry name" value="GDHRDH"/>
</dbReference>
<dbReference type="Pfam" id="PF13561">
    <property type="entry name" value="adh_short_C2"/>
    <property type="match status" value="1"/>
</dbReference>
<evidence type="ECO:0000256" key="1">
    <source>
        <dbReference type="ARBA" id="ARBA00006484"/>
    </source>
</evidence>
<proteinExistence type="inferred from homology"/>
<evidence type="ECO:0000256" key="2">
    <source>
        <dbReference type="ARBA" id="ARBA00022857"/>
    </source>
</evidence>
<sequence>MGRLDGKVCVVTGAGNAGGIGFATALKFAEEGAKAVIITCRPGASKLSLAEDLARTIHAKATETLALEAEASDEPATKGVFEEVVRRWGRLDVVVANAGYGGTNLDETPFTAISEEEMMVSLRTNVLHPFFCIKHATPAMEALGGGKTVPGGSIIINGSAAGVPMLGARLSADYTASKAAANSLAETASYQLASQRIRVTSIATSAIESAMTSDRIDNVIEFTAKAPGVGRTGKPEEVANVIAFLASDESSYVSGATWLIHGGMDSAIPMYIKQKPGLPPRFRLD</sequence>
<dbReference type="AlphaFoldDB" id="A0A139A1Q9"/>
<evidence type="ECO:0000256" key="3">
    <source>
        <dbReference type="ARBA" id="ARBA00023002"/>
    </source>
</evidence>
<evidence type="ECO:0000313" key="5">
    <source>
        <dbReference type="Proteomes" id="UP000070544"/>
    </source>
</evidence>
<organism evidence="4 5">
    <name type="scientific">Gonapodya prolifera (strain JEL478)</name>
    <name type="common">Monoblepharis prolifera</name>
    <dbReference type="NCBI Taxonomy" id="1344416"/>
    <lineage>
        <taxon>Eukaryota</taxon>
        <taxon>Fungi</taxon>
        <taxon>Fungi incertae sedis</taxon>
        <taxon>Chytridiomycota</taxon>
        <taxon>Chytridiomycota incertae sedis</taxon>
        <taxon>Monoblepharidomycetes</taxon>
        <taxon>Monoblepharidales</taxon>
        <taxon>Gonapodyaceae</taxon>
        <taxon>Gonapodya</taxon>
    </lineage>
</organism>
<keyword evidence="3" id="KW-0560">Oxidoreductase</keyword>